<gene>
    <name evidence="2" type="ORF">Fcan01_07681</name>
</gene>
<dbReference type="Proteomes" id="UP000198287">
    <property type="component" value="Unassembled WGS sequence"/>
</dbReference>
<evidence type="ECO:0000256" key="1">
    <source>
        <dbReference type="SAM" id="SignalP"/>
    </source>
</evidence>
<name>A0A226EI41_FOLCA</name>
<dbReference type="AlphaFoldDB" id="A0A226EI41"/>
<comment type="caution">
    <text evidence="2">The sequence shown here is derived from an EMBL/GenBank/DDBJ whole genome shotgun (WGS) entry which is preliminary data.</text>
</comment>
<proteinExistence type="predicted"/>
<dbReference type="EMBL" id="LNIX01000003">
    <property type="protein sequence ID" value="OXA57010.1"/>
    <property type="molecule type" value="Genomic_DNA"/>
</dbReference>
<accession>A0A226EI41</accession>
<organism evidence="2 3">
    <name type="scientific">Folsomia candida</name>
    <name type="common">Springtail</name>
    <dbReference type="NCBI Taxonomy" id="158441"/>
    <lineage>
        <taxon>Eukaryota</taxon>
        <taxon>Metazoa</taxon>
        <taxon>Ecdysozoa</taxon>
        <taxon>Arthropoda</taxon>
        <taxon>Hexapoda</taxon>
        <taxon>Collembola</taxon>
        <taxon>Entomobryomorpha</taxon>
        <taxon>Isotomoidea</taxon>
        <taxon>Isotomidae</taxon>
        <taxon>Proisotominae</taxon>
        <taxon>Folsomia</taxon>
    </lineage>
</organism>
<keyword evidence="3" id="KW-1185">Reference proteome</keyword>
<evidence type="ECO:0000313" key="3">
    <source>
        <dbReference type="Proteomes" id="UP000198287"/>
    </source>
</evidence>
<reference evidence="2 3" key="1">
    <citation type="submission" date="2015-12" db="EMBL/GenBank/DDBJ databases">
        <title>The genome of Folsomia candida.</title>
        <authorList>
            <person name="Faddeeva A."/>
            <person name="Derks M.F."/>
            <person name="Anvar Y."/>
            <person name="Smit S."/>
            <person name="Van Straalen N."/>
            <person name="Roelofs D."/>
        </authorList>
    </citation>
    <scope>NUCLEOTIDE SEQUENCE [LARGE SCALE GENOMIC DNA]</scope>
    <source>
        <strain evidence="2 3">VU population</strain>
        <tissue evidence="2">Whole body</tissue>
    </source>
</reference>
<protein>
    <submittedName>
        <fullName evidence="2">WAP four-disulfide core domain protein 1</fullName>
    </submittedName>
</protein>
<evidence type="ECO:0000313" key="2">
    <source>
        <dbReference type="EMBL" id="OXA57010.1"/>
    </source>
</evidence>
<sequence length="250" mass="28249">MFSDVKCCTFILLLLISYSCVEARIISNSEYGENVNDESINSEILDNTVYENWYDYYDEALLEEYAGPVVVDLDKYMTGDDIHNNYDDYYTTNIDEMRSPSAIKFDLSCPDLPSYPAEHRLKQCLAKTCRSNADCELVSNWSTSSMQQDRVCCFNGCVSTCLPKMYPPKAFDWVDEIELPIQKSNSNAGKLKSLSILSASEDYSSMDTIVLPGGCVITAFQLQELQMFRKHGHVDTCTCTDAEVVCQVKT</sequence>
<feature type="chain" id="PRO_5012668979" evidence="1">
    <location>
        <begin position="24"/>
        <end position="250"/>
    </location>
</feature>
<feature type="signal peptide" evidence="1">
    <location>
        <begin position="1"/>
        <end position="23"/>
    </location>
</feature>
<keyword evidence="1" id="KW-0732">Signal</keyword>
<dbReference type="PROSITE" id="PS51257">
    <property type="entry name" value="PROKAR_LIPOPROTEIN"/>
    <property type="match status" value="1"/>
</dbReference>